<evidence type="ECO:0000313" key="3">
    <source>
        <dbReference type="Proteomes" id="UP000246073"/>
    </source>
</evidence>
<feature type="domain" description="AB hydrolase-1" evidence="1">
    <location>
        <begin position="90"/>
        <end position="282"/>
    </location>
</feature>
<dbReference type="Proteomes" id="UP000246073">
    <property type="component" value="Unassembled WGS sequence"/>
</dbReference>
<dbReference type="PANTHER" id="PTHR43194">
    <property type="entry name" value="HYDROLASE ALPHA/BETA FOLD FAMILY"/>
    <property type="match status" value="1"/>
</dbReference>
<sequence length="304" mass="33084">MATLSLQVTRFGLGVLGRIAPERAGRAAFRIFCRTPSRKPQTKAYAERLRQTSRELFKAKRLDLIIDRGVVATYLFEPAGMARQNARTSLVVHGWGSRSADMMAIISALVARGERVVALDLPGHGASAGRELDFIRAIAAVDAAWRQYGPFYAMVGHSFGGAVVVNAAAGPLGCYRERRPAKLVTIASPHSMEGVFDGFGKVLRLNADVRQAMKDTVQQIAARPIHDFDTDAHLRRLLIPTLVIHARDDKEVPARCAEMAAKAGPHVRLHWADGLGHRRIIASTDVADKIADYVSGPVPLRAVA</sequence>
<evidence type="ECO:0000313" key="2">
    <source>
        <dbReference type="EMBL" id="SPL65483.1"/>
    </source>
</evidence>
<dbReference type="PRINTS" id="PR00111">
    <property type="entry name" value="ABHYDROLASE"/>
</dbReference>
<keyword evidence="2" id="KW-0378">Hydrolase</keyword>
<dbReference type="InterPro" id="IPR029058">
    <property type="entry name" value="AB_hydrolase_fold"/>
</dbReference>
<protein>
    <submittedName>
        <fullName evidence="2">Probable hydrolase</fullName>
    </submittedName>
</protein>
<dbReference type="Gene3D" id="3.40.50.1820">
    <property type="entry name" value="alpha/beta hydrolase"/>
    <property type="match status" value="1"/>
</dbReference>
<dbReference type="RefSeq" id="WP_109369113.1">
    <property type="nucleotide sequence ID" value="NZ_OOFM01000005.1"/>
</dbReference>
<dbReference type="Pfam" id="PF12697">
    <property type="entry name" value="Abhydrolase_6"/>
    <property type="match status" value="1"/>
</dbReference>
<dbReference type="AlphaFoldDB" id="A0A2P9HN89"/>
<dbReference type="InterPro" id="IPR050228">
    <property type="entry name" value="Carboxylesterase_BioH"/>
</dbReference>
<name>A0A2P9HN89_9HYPH</name>
<dbReference type="InterPro" id="IPR000073">
    <property type="entry name" value="AB_hydrolase_1"/>
</dbReference>
<gene>
    <name evidence="2" type="ORF">OHAE_1350</name>
</gene>
<reference evidence="3" key="1">
    <citation type="submission" date="2017-12" db="EMBL/GenBank/DDBJ databases">
        <authorList>
            <person name="Diaz M."/>
        </authorList>
    </citation>
    <scope>NUCLEOTIDE SEQUENCE [LARGE SCALE GENOMIC DNA]</scope>
    <source>
        <strain evidence="3">FI11154</strain>
    </source>
</reference>
<evidence type="ECO:0000259" key="1">
    <source>
        <dbReference type="Pfam" id="PF12697"/>
    </source>
</evidence>
<dbReference type="EMBL" id="OOFM01000005">
    <property type="protein sequence ID" value="SPL65483.1"/>
    <property type="molecule type" value="Genomic_DNA"/>
</dbReference>
<accession>A0A2P9HN89</accession>
<proteinExistence type="predicted"/>
<dbReference type="GO" id="GO:0016787">
    <property type="term" value="F:hydrolase activity"/>
    <property type="evidence" value="ECO:0007669"/>
    <property type="project" value="UniProtKB-KW"/>
</dbReference>
<dbReference type="PANTHER" id="PTHR43194:SF2">
    <property type="entry name" value="PEROXISOMAL MEMBRANE PROTEIN LPX1"/>
    <property type="match status" value="1"/>
</dbReference>
<organism evidence="2 3">
    <name type="scientific">Ochrobactrum soli</name>
    <dbReference type="NCBI Taxonomy" id="2448455"/>
    <lineage>
        <taxon>Bacteria</taxon>
        <taxon>Pseudomonadati</taxon>
        <taxon>Pseudomonadota</taxon>
        <taxon>Alphaproteobacteria</taxon>
        <taxon>Hyphomicrobiales</taxon>
        <taxon>Brucellaceae</taxon>
        <taxon>Brucella/Ochrobactrum group</taxon>
        <taxon>Ochrobactrum</taxon>
    </lineage>
</organism>
<dbReference type="SUPFAM" id="SSF53474">
    <property type="entry name" value="alpha/beta-Hydrolases"/>
    <property type="match status" value="1"/>
</dbReference>